<keyword evidence="1" id="KW-0808">Transferase</keyword>
<evidence type="ECO:0000313" key="4">
    <source>
        <dbReference type="EMBL" id="XCG76174.1"/>
    </source>
</evidence>
<dbReference type="EMBL" id="CP159258">
    <property type="protein sequence ID" value="XCG76174.1"/>
    <property type="molecule type" value="Genomic_DNA"/>
</dbReference>
<dbReference type="RefSeq" id="WP_339554480.1">
    <property type="nucleotide sequence ID" value="NZ_CP159258.1"/>
</dbReference>
<proteinExistence type="predicted"/>
<dbReference type="GO" id="GO:0016301">
    <property type="term" value="F:kinase activity"/>
    <property type="evidence" value="ECO:0007669"/>
    <property type="project" value="UniProtKB-KW"/>
</dbReference>
<dbReference type="InterPro" id="IPR012893">
    <property type="entry name" value="HipA-like_C"/>
</dbReference>
<gene>
    <name evidence="4" type="ORF">ABVN21_08930</name>
</gene>
<keyword evidence="2" id="KW-0418">Kinase</keyword>
<dbReference type="AlphaFoldDB" id="A0AAU8EAB0"/>
<evidence type="ECO:0000256" key="2">
    <source>
        <dbReference type="ARBA" id="ARBA00022777"/>
    </source>
</evidence>
<dbReference type="Gene3D" id="1.10.1070.20">
    <property type="match status" value="1"/>
</dbReference>
<name>A0AAU8EAB0_9PSED</name>
<evidence type="ECO:0000256" key="1">
    <source>
        <dbReference type="ARBA" id="ARBA00022679"/>
    </source>
</evidence>
<evidence type="ECO:0000259" key="3">
    <source>
        <dbReference type="Pfam" id="PF07804"/>
    </source>
</evidence>
<feature type="domain" description="HipA-like C-terminal" evidence="3">
    <location>
        <begin position="30"/>
        <end position="200"/>
    </location>
</feature>
<protein>
    <submittedName>
        <fullName evidence="4">HipA domain-containing protein</fullName>
    </submittedName>
</protein>
<accession>A0AAU8EAB0</accession>
<sequence length="234" mass="26831">MNYEIFDISDFKQEEFEPLGTKSKYWCSDSLGNHYLFKSIETHDSNNSIILRDGEDWSEKISCELAKKLLIPCADYELARDKSVRGVITRNFISSDNAYLVTGNEILKNYSAPINTEVQKKSEKQNIMHVYIILRRIIRNKPLGFNSLPSIKSAADFFTGYLMLDALLSNQDRHSENWGLIVTGKGRFHLAPTFDHAAGLGRNESDETKHNRLTSQDRGQHVSNYVQRAKSFFI</sequence>
<reference evidence="4" key="1">
    <citation type="submission" date="2024-06" db="EMBL/GenBank/DDBJ databases">
        <title>The Caenorhabditis elegans bacterial microbiome influences microsporidia infection through nutrient limitation and inhibiting parasite invasion.</title>
        <authorList>
            <person name="Tamim El Jarkass H."/>
            <person name="Castelblanco S."/>
            <person name="Kaur M."/>
            <person name="Wan Y.C."/>
            <person name="Ellis A.E."/>
            <person name="Sheldon R.D."/>
            <person name="Lien E.C."/>
            <person name="Burton N.O."/>
            <person name="Wright G.D."/>
            <person name="Reinke A.W."/>
        </authorList>
    </citation>
    <scope>NUCLEOTIDE SEQUENCE</scope>
    <source>
        <strain evidence="4">MYb327</strain>
    </source>
</reference>
<dbReference type="Pfam" id="PF07804">
    <property type="entry name" value="HipA_C"/>
    <property type="match status" value="1"/>
</dbReference>
<organism evidence="4">
    <name type="scientific">Pseudomonas sp. MYb327</name>
    <dbReference type="NCBI Taxonomy" id="2745230"/>
    <lineage>
        <taxon>Bacteria</taxon>
        <taxon>Pseudomonadati</taxon>
        <taxon>Pseudomonadota</taxon>
        <taxon>Gammaproteobacteria</taxon>
        <taxon>Pseudomonadales</taxon>
        <taxon>Pseudomonadaceae</taxon>
        <taxon>Pseudomonas</taxon>
    </lineage>
</organism>